<dbReference type="InterPro" id="IPR036388">
    <property type="entry name" value="WH-like_DNA-bd_sf"/>
</dbReference>
<evidence type="ECO:0000256" key="4">
    <source>
        <dbReference type="ARBA" id="ARBA00023163"/>
    </source>
</evidence>
<evidence type="ECO:0000313" key="6">
    <source>
        <dbReference type="EMBL" id="SLN13205.1"/>
    </source>
</evidence>
<dbReference type="GO" id="GO:0003700">
    <property type="term" value="F:DNA-binding transcription factor activity"/>
    <property type="evidence" value="ECO:0007669"/>
    <property type="project" value="InterPro"/>
</dbReference>
<dbReference type="GO" id="GO:0006351">
    <property type="term" value="P:DNA-templated transcription"/>
    <property type="evidence" value="ECO:0007669"/>
    <property type="project" value="TreeGrafter"/>
</dbReference>
<dbReference type="OrthoDB" id="9813056at2"/>
<evidence type="ECO:0000256" key="3">
    <source>
        <dbReference type="ARBA" id="ARBA00023125"/>
    </source>
</evidence>
<dbReference type="SUPFAM" id="SSF53850">
    <property type="entry name" value="Periplasmic binding protein-like II"/>
    <property type="match status" value="1"/>
</dbReference>
<organism evidence="6 7">
    <name type="scientific">Roseovarius albus</name>
    <dbReference type="NCBI Taxonomy" id="1247867"/>
    <lineage>
        <taxon>Bacteria</taxon>
        <taxon>Pseudomonadati</taxon>
        <taxon>Pseudomonadota</taxon>
        <taxon>Alphaproteobacteria</taxon>
        <taxon>Rhodobacterales</taxon>
        <taxon>Roseobacteraceae</taxon>
        <taxon>Roseovarius</taxon>
    </lineage>
</organism>
<dbReference type="Proteomes" id="UP000193061">
    <property type="component" value="Unassembled WGS sequence"/>
</dbReference>
<dbReference type="RefSeq" id="WP_085803725.1">
    <property type="nucleotide sequence ID" value="NZ_FWFX01000001.1"/>
</dbReference>
<dbReference type="InterPro" id="IPR036390">
    <property type="entry name" value="WH_DNA-bd_sf"/>
</dbReference>
<dbReference type="InterPro" id="IPR000847">
    <property type="entry name" value="LysR_HTH_N"/>
</dbReference>
<dbReference type="InterPro" id="IPR058163">
    <property type="entry name" value="LysR-type_TF_proteobact-type"/>
</dbReference>
<dbReference type="PANTHER" id="PTHR30537">
    <property type="entry name" value="HTH-TYPE TRANSCRIPTIONAL REGULATOR"/>
    <property type="match status" value="1"/>
</dbReference>
<accession>A0A1X6Y8J2</accession>
<reference evidence="6 7" key="1">
    <citation type="submission" date="2017-03" db="EMBL/GenBank/DDBJ databases">
        <authorList>
            <person name="Afonso C.L."/>
            <person name="Miller P.J."/>
            <person name="Scott M.A."/>
            <person name="Spackman E."/>
            <person name="Goraichik I."/>
            <person name="Dimitrov K.M."/>
            <person name="Suarez D.L."/>
            <person name="Swayne D.E."/>
        </authorList>
    </citation>
    <scope>NUCLEOTIDE SEQUENCE [LARGE SCALE GENOMIC DNA]</scope>
    <source>
        <strain evidence="6 7">CECT 7450</strain>
    </source>
</reference>
<evidence type="ECO:0000259" key="5">
    <source>
        <dbReference type="PROSITE" id="PS50931"/>
    </source>
</evidence>
<dbReference type="NCBIfam" id="NF008352">
    <property type="entry name" value="PRK11139.1"/>
    <property type="match status" value="1"/>
</dbReference>
<dbReference type="PANTHER" id="PTHR30537:SF26">
    <property type="entry name" value="GLYCINE CLEAVAGE SYSTEM TRANSCRIPTIONAL ACTIVATOR"/>
    <property type="match status" value="1"/>
</dbReference>
<dbReference type="SUPFAM" id="SSF46785">
    <property type="entry name" value="Winged helix' DNA-binding domain"/>
    <property type="match status" value="1"/>
</dbReference>
<keyword evidence="7" id="KW-1185">Reference proteome</keyword>
<dbReference type="Pfam" id="PF03466">
    <property type="entry name" value="LysR_substrate"/>
    <property type="match status" value="1"/>
</dbReference>
<proteinExistence type="inferred from homology"/>
<dbReference type="Gene3D" id="3.40.190.10">
    <property type="entry name" value="Periplasmic binding protein-like II"/>
    <property type="match status" value="2"/>
</dbReference>
<dbReference type="PRINTS" id="PR00039">
    <property type="entry name" value="HTHLYSR"/>
</dbReference>
<evidence type="ECO:0000256" key="1">
    <source>
        <dbReference type="ARBA" id="ARBA00009437"/>
    </source>
</evidence>
<dbReference type="CDD" id="cd08432">
    <property type="entry name" value="PBP2_GcdR_TrpI_HvrB_AmpR_like"/>
    <property type="match status" value="1"/>
</dbReference>
<keyword evidence="3" id="KW-0238">DNA-binding</keyword>
<dbReference type="Pfam" id="PF00126">
    <property type="entry name" value="HTH_1"/>
    <property type="match status" value="1"/>
</dbReference>
<feature type="domain" description="HTH lysR-type" evidence="5">
    <location>
        <begin position="6"/>
        <end position="63"/>
    </location>
</feature>
<comment type="similarity">
    <text evidence="1">Belongs to the LysR transcriptional regulatory family.</text>
</comment>
<dbReference type="EMBL" id="FWFX01000001">
    <property type="protein sequence ID" value="SLN13205.1"/>
    <property type="molecule type" value="Genomic_DNA"/>
</dbReference>
<protein>
    <submittedName>
        <fullName evidence="6">Glycine cleavage system transcriptional activator</fullName>
    </submittedName>
</protein>
<evidence type="ECO:0000313" key="7">
    <source>
        <dbReference type="Proteomes" id="UP000193061"/>
    </source>
</evidence>
<dbReference type="FunFam" id="3.40.190.10:FF:000017">
    <property type="entry name" value="Glycine cleavage system transcriptional activator"/>
    <property type="match status" value="1"/>
</dbReference>
<dbReference type="AlphaFoldDB" id="A0A1X6Y8J2"/>
<dbReference type="FunFam" id="1.10.10.10:FF:000038">
    <property type="entry name" value="Glycine cleavage system transcriptional activator"/>
    <property type="match status" value="1"/>
</dbReference>
<gene>
    <name evidence="6" type="primary">gcvA_2</name>
    <name evidence="6" type="ORF">ROA7450_00173</name>
</gene>
<dbReference type="PROSITE" id="PS50931">
    <property type="entry name" value="HTH_LYSR"/>
    <property type="match status" value="1"/>
</dbReference>
<dbReference type="GO" id="GO:0043565">
    <property type="term" value="F:sequence-specific DNA binding"/>
    <property type="evidence" value="ECO:0007669"/>
    <property type="project" value="TreeGrafter"/>
</dbReference>
<dbReference type="InterPro" id="IPR005119">
    <property type="entry name" value="LysR_subst-bd"/>
</dbReference>
<name>A0A1X6Y8J2_9RHOB</name>
<evidence type="ECO:0000256" key="2">
    <source>
        <dbReference type="ARBA" id="ARBA00023015"/>
    </source>
</evidence>
<keyword evidence="2" id="KW-0805">Transcription regulation</keyword>
<keyword evidence="4" id="KW-0804">Transcription</keyword>
<dbReference type="Gene3D" id="1.10.10.10">
    <property type="entry name" value="Winged helix-like DNA-binding domain superfamily/Winged helix DNA-binding domain"/>
    <property type="match status" value="1"/>
</dbReference>
<sequence length="304" mass="33298">MTRKLPSLNALRAFEAAARHLSFKIAADELNVTPAAVSHQVKALEDLLGTPLFYRLTRALRLTEAGHAALPALSEGLDRLAEGTEQMRAFSQSNVLSISVSPSFGSMWLVPRLDRFHRKHPDIEIRIDGTDRIVDVAGGEFDVAVRYGPGDYKGVEVDYLFSQLNTPVCSPALLEGENALSRPVDLAQHTLLHIDWKDAEASWRMWLLAAGLHDADPNRGPHFTQESMAIQAALDGQGVALVGDRLVSDHLTNGRLVCPFGPDLMTPLTFSYYLLSSRGNSSTPKVSAFRTWLIEEAGQANTAK</sequence>